<feature type="transmembrane region" description="Helical" evidence="1">
    <location>
        <begin position="16"/>
        <end position="39"/>
    </location>
</feature>
<proteinExistence type="predicted"/>
<name>A0A6J6NAG1_9ZZZZ</name>
<protein>
    <submittedName>
        <fullName evidence="2">Unannotated protein</fullName>
    </submittedName>
</protein>
<dbReference type="EMBL" id="CAEZXK010000008">
    <property type="protein sequence ID" value="CAB4683550.1"/>
    <property type="molecule type" value="Genomic_DNA"/>
</dbReference>
<keyword evidence="1" id="KW-0472">Membrane</keyword>
<gene>
    <name evidence="2" type="ORF">UFOPK2370_00481</name>
</gene>
<dbReference type="Pfam" id="PF14017">
    <property type="entry name" value="DUF4233"/>
    <property type="match status" value="1"/>
</dbReference>
<keyword evidence="1" id="KW-1133">Transmembrane helix</keyword>
<dbReference type="InterPro" id="IPR025327">
    <property type="entry name" value="DUF4233"/>
</dbReference>
<feature type="transmembrane region" description="Helical" evidence="1">
    <location>
        <begin position="94"/>
        <end position="112"/>
    </location>
</feature>
<keyword evidence="1" id="KW-0812">Transmembrane</keyword>
<sequence>MKQIAKAMKSKSIKRLLASILLAFESFIVFFATLAGFGLKVADGPVVWAVGLSLSFLLIATPAVLGRKGSYAFGWILQALIISIGFWLTPMFYIGGIFACMWAWAMIAGSTIDKAKSAYEREKASFGQTGNIEVFEIEIDKK</sequence>
<reference evidence="2" key="1">
    <citation type="submission" date="2020-05" db="EMBL/GenBank/DDBJ databases">
        <authorList>
            <person name="Chiriac C."/>
            <person name="Salcher M."/>
            <person name="Ghai R."/>
            <person name="Kavagutti S V."/>
        </authorList>
    </citation>
    <scope>NUCLEOTIDE SEQUENCE</scope>
</reference>
<dbReference type="AlphaFoldDB" id="A0A6J6NAG1"/>
<accession>A0A6J6NAG1</accession>
<feature type="transmembrane region" description="Helical" evidence="1">
    <location>
        <begin position="45"/>
        <end position="65"/>
    </location>
</feature>
<evidence type="ECO:0000256" key="1">
    <source>
        <dbReference type="SAM" id="Phobius"/>
    </source>
</evidence>
<evidence type="ECO:0000313" key="2">
    <source>
        <dbReference type="EMBL" id="CAB4683550.1"/>
    </source>
</evidence>
<feature type="transmembrane region" description="Helical" evidence="1">
    <location>
        <begin position="72"/>
        <end position="88"/>
    </location>
</feature>
<organism evidence="2">
    <name type="scientific">freshwater metagenome</name>
    <dbReference type="NCBI Taxonomy" id="449393"/>
    <lineage>
        <taxon>unclassified sequences</taxon>
        <taxon>metagenomes</taxon>
        <taxon>ecological metagenomes</taxon>
    </lineage>
</organism>